<feature type="signal peptide" evidence="2">
    <location>
        <begin position="1"/>
        <end position="20"/>
    </location>
</feature>
<dbReference type="Proteomes" id="UP000198765">
    <property type="component" value="Chromosome I"/>
</dbReference>
<organism evidence="3 4">
    <name type="scientific">Micromonospora narathiwatensis</name>
    <dbReference type="NCBI Taxonomy" id="299146"/>
    <lineage>
        <taxon>Bacteria</taxon>
        <taxon>Bacillati</taxon>
        <taxon>Actinomycetota</taxon>
        <taxon>Actinomycetes</taxon>
        <taxon>Micromonosporales</taxon>
        <taxon>Micromonosporaceae</taxon>
        <taxon>Micromonospora</taxon>
    </lineage>
</organism>
<evidence type="ECO:0000256" key="1">
    <source>
        <dbReference type="SAM" id="MobiDB-lite"/>
    </source>
</evidence>
<dbReference type="EMBL" id="LT594324">
    <property type="protein sequence ID" value="SBT55103.1"/>
    <property type="molecule type" value="Genomic_DNA"/>
</dbReference>
<accession>A0A1A9AG32</accession>
<protein>
    <recommendedName>
        <fullName evidence="5">DivIVA domain-containing protein</fullName>
    </recommendedName>
</protein>
<name>A0A1A9AG32_9ACTN</name>
<evidence type="ECO:0000313" key="4">
    <source>
        <dbReference type="Proteomes" id="UP000198765"/>
    </source>
</evidence>
<proteinExistence type="predicted"/>
<dbReference type="AlphaFoldDB" id="A0A1A9AG32"/>
<evidence type="ECO:0000313" key="3">
    <source>
        <dbReference type="EMBL" id="SBT55103.1"/>
    </source>
</evidence>
<feature type="region of interest" description="Disordered" evidence="1">
    <location>
        <begin position="38"/>
        <end position="59"/>
    </location>
</feature>
<evidence type="ECO:0000256" key="2">
    <source>
        <dbReference type="SAM" id="SignalP"/>
    </source>
</evidence>
<keyword evidence="2" id="KW-0732">Signal</keyword>
<feature type="compositionally biased region" description="Basic and acidic residues" evidence="1">
    <location>
        <begin position="48"/>
        <end position="59"/>
    </location>
</feature>
<dbReference type="PATRIC" id="fig|299146.4.peg.6091"/>
<evidence type="ECO:0008006" key="5">
    <source>
        <dbReference type="Google" id="ProtNLM"/>
    </source>
</evidence>
<gene>
    <name evidence="3" type="ORF">GA0070621_5904</name>
</gene>
<keyword evidence="4" id="KW-1185">Reference proteome</keyword>
<feature type="chain" id="PRO_5038588870" description="DivIVA domain-containing protein" evidence="2">
    <location>
        <begin position="21"/>
        <end position="120"/>
    </location>
</feature>
<reference evidence="3 4" key="1">
    <citation type="submission" date="2016-06" db="EMBL/GenBank/DDBJ databases">
        <authorList>
            <person name="Kjaerup R.B."/>
            <person name="Dalgaard T.S."/>
            <person name="Juul-Madsen H.R."/>
        </authorList>
    </citation>
    <scope>NUCLEOTIDE SEQUENCE [LARGE SCALE GENOMIC DNA]</scope>
    <source>
        <strain evidence="3 4">DSM 45248</strain>
    </source>
</reference>
<sequence length="120" mass="13863">MRCRLSISPKPCISPLSLWAAAWAHCSRLPYSQRSGHATHIGRSFRPPRKECERPPPRGTEFRYEFAPREVQDFLDRVAGDLAAVYDALGQSRRETDRIRAALRRWQSEQARARNERSQG</sequence>